<evidence type="ECO:0000259" key="1">
    <source>
        <dbReference type="Pfam" id="PF25484"/>
    </source>
</evidence>
<reference evidence="2" key="1">
    <citation type="journal article" date="2020" name="Stud. Mycol.">
        <title>101 Dothideomycetes genomes: a test case for predicting lifestyles and emergence of pathogens.</title>
        <authorList>
            <person name="Haridas S."/>
            <person name="Albert R."/>
            <person name="Binder M."/>
            <person name="Bloem J."/>
            <person name="Labutti K."/>
            <person name="Salamov A."/>
            <person name="Andreopoulos B."/>
            <person name="Baker S."/>
            <person name="Barry K."/>
            <person name="Bills G."/>
            <person name="Bluhm B."/>
            <person name="Cannon C."/>
            <person name="Castanera R."/>
            <person name="Culley D."/>
            <person name="Daum C."/>
            <person name="Ezra D."/>
            <person name="Gonzalez J."/>
            <person name="Henrissat B."/>
            <person name="Kuo A."/>
            <person name="Liang C."/>
            <person name="Lipzen A."/>
            <person name="Lutzoni F."/>
            <person name="Magnuson J."/>
            <person name="Mondo S."/>
            <person name="Nolan M."/>
            <person name="Ohm R."/>
            <person name="Pangilinan J."/>
            <person name="Park H.-J."/>
            <person name="Ramirez L."/>
            <person name="Alfaro M."/>
            <person name="Sun H."/>
            <person name="Tritt A."/>
            <person name="Yoshinaga Y."/>
            <person name="Zwiers L.-H."/>
            <person name="Turgeon B."/>
            <person name="Goodwin S."/>
            <person name="Spatafora J."/>
            <person name="Crous P."/>
            <person name="Grigoriev I."/>
        </authorList>
    </citation>
    <scope>NUCLEOTIDE SEQUENCE</scope>
    <source>
        <strain evidence="2">CBS 113979</strain>
    </source>
</reference>
<evidence type="ECO:0000313" key="2">
    <source>
        <dbReference type="EMBL" id="KAF1985142.1"/>
    </source>
</evidence>
<dbReference type="OrthoDB" id="3515453at2759"/>
<dbReference type="AlphaFoldDB" id="A0A6G1GWF7"/>
<feature type="domain" description="DUF7907" evidence="1">
    <location>
        <begin position="82"/>
        <end position="251"/>
    </location>
</feature>
<dbReference type="Pfam" id="PF25484">
    <property type="entry name" value="DUF7907"/>
    <property type="match status" value="1"/>
</dbReference>
<sequence>MGPRHQNKVSSTPSPNAINTTTNNLQTSKVHNYNLVSPSLLLNPQIHSCNCSNSAKMRSVNFTLLCASILTWGITTVQAVQSAPFNLKICAPYNETLDNAYLFACHEGAAIEGLCIGDKAIASKFYLNTSTDQPDSVNRGIIVWNLPVGNDSYSQGMQFSFNPASNVVMPLFMPDYPGAGQEVGFPDDGKMAIVSYRDDSMFPPSFPDEPLRRWYVCITYWGYTYTTLVWVAGKGEPQNPTCEPVNVVREFL</sequence>
<gene>
    <name evidence="2" type="ORF">K402DRAFT_395194</name>
</gene>
<name>A0A6G1GWF7_9PEZI</name>
<dbReference type="EMBL" id="ML977164">
    <property type="protein sequence ID" value="KAF1985142.1"/>
    <property type="molecule type" value="Genomic_DNA"/>
</dbReference>
<keyword evidence="3" id="KW-1185">Reference proteome</keyword>
<dbReference type="InterPro" id="IPR057229">
    <property type="entry name" value="DUF7907"/>
</dbReference>
<evidence type="ECO:0000313" key="3">
    <source>
        <dbReference type="Proteomes" id="UP000800041"/>
    </source>
</evidence>
<accession>A0A6G1GWF7</accession>
<protein>
    <recommendedName>
        <fullName evidence="1">DUF7907 domain-containing protein</fullName>
    </recommendedName>
</protein>
<dbReference type="Proteomes" id="UP000800041">
    <property type="component" value="Unassembled WGS sequence"/>
</dbReference>
<proteinExistence type="predicted"/>
<organism evidence="2 3">
    <name type="scientific">Aulographum hederae CBS 113979</name>
    <dbReference type="NCBI Taxonomy" id="1176131"/>
    <lineage>
        <taxon>Eukaryota</taxon>
        <taxon>Fungi</taxon>
        <taxon>Dikarya</taxon>
        <taxon>Ascomycota</taxon>
        <taxon>Pezizomycotina</taxon>
        <taxon>Dothideomycetes</taxon>
        <taxon>Pleosporomycetidae</taxon>
        <taxon>Aulographales</taxon>
        <taxon>Aulographaceae</taxon>
    </lineage>
</organism>